<dbReference type="Pfam" id="PF03091">
    <property type="entry name" value="CutA1"/>
    <property type="match status" value="1"/>
</dbReference>
<gene>
    <name evidence="2" type="ORF">ENJ40_08170</name>
</gene>
<dbReference type="Gene3D" id="3.30.70.120">
    <property type="match status" value="1"/>
</dbReference>
<dbReference type="GO" id="GO:0010038">
    <property type="term" value="P:response to metal ion"/>
    <property type="evidence" value="ECO:0007669"/>
    <property type="project" value="InterPro"/>
</dbReference>
<evidence type="ECO:0000313" key="2">
    <source>
        <dbReference type="EMBL" id="HFC98413.1"/>
    </source>
</evidence>
<dbReference type="EMBL" id="DRMH01000110">
    <property type="protein sequence ID" value="HFC98413.1"/>
    <property type="molecule type" value="Genomic_DNA"/>
</dbReference>
<proteinExistence type="inferred from homology"/>
<comment type="caution">
    <text evidence="2">The sequence shown here is derived from an EMBL/GenBank/DDBJ whole genome shotgun (WGS) entry which is preliminary data.</text>
</comment>
<dbReference type="PANTHER" id="PTHR23419:SF8">
    <property type="entry name" value="FI09726P"/>
    <property type="match status" value="1"/>
</dbReference>
<dbReference type="InterPro" id="IPR015867">
    <property type="entry name" value="N-reg_PII/ATP_PRibTrfase_C"/>
</dbReference>
<reference evidence="2" key="1">
    <citation type="journal article" date="2020" name="mSystems">
        <title>Genome- and Community-Level Interaction Insights into Carbon Utilization and Element Cycling Functions of Hydrothermarchaeota in Hydrothermal Sediment.</title>
        <authorList>
            <person name="Zhou Z."/>
            <person name="Liu Y."/>
            <person name="Xu W."/>
            <person name="Pan J."/>
            <person name="Luo Z.H."/>
            <person name="Li M."/>
        </authorList>
    </citation>
    <scope>NUCLEOTIDE SEQUENCE [LARGE SCALE GENOMIC DNA]</scope>
    <source>
        <strain evidence="2">HyVt-483</strain>
    </source>
</reference>
<dbReference type="AlphaFoldDB" id="A0A7C3CU17"/>
<dbReference type="PANTHER" id="PTHR23419">
    <property type="entry name" value="DIVALENT CATION TOLERANCE CUTA-RELATED"/>
    <property type="match status" value="1"/>
</dbReference>
<dbReference type="Proteomes" id="UP000886043">
    <property type="component" value="Unassembled WGS sequence"/>
</dbReference>
<name>A0A7C3CU17_9BACT</name>
<comment type="similarity">
    <text evidence="1">Belongs to the CutA family.</text>
</comment>
<dbReference type="InterPro" id="IPR004323">
    <property type="entry name" value="Ion_tolerance_CutA"/>
</dbReference>
<dbReference type="InterPro" id="IPR011322">
    <property type="entry name" value="N-reg_PII-like_a/b"/>
</dbReference>
<dbReference type="SUPFAM" id="SSF54913">
    <property type="entry name" value="GlnB-like"/>
    <property type="match status" value="1"/>
</dbReference>
<protein>
    <submittedName>
        <fullName evidence="2">Divalent-cation tolerance protein CutA</fullName>
    </submittedName>
</protein>
<evidence type="ECO:0000256" key="1">
    <source>
        <dbReference type="ARBA" id="ARBA00010169"/>
    </source>
</evidence>
<accession>A0A7C3CU17</accession>
<sequence>MSRAVLLYVTAGSVREAEDLARGLLEKRLCACVNIFPGVRSFYWWEGRIESAEEAVLIVKTTPEQARAAREEIVKRHSYSCPCVLELSVAGGHEPFLEWIERETAKPG</sequence>
<dbReference type="GO" id="GO:0005507">
    <property type="term" value="F:copper ion binding"/>
    <property type="evidence" value="ECO:0007669"/>
    <property type="project" value="TreeGrafter"/>
</dbReference>
<organism evidence="2">
    <name type="scientific">Thermosulfurimonas dismutans</name>
    <dbReference type="NCBI Taxonomy" id="999894"/>
    <lineage>
        <taxon>Bacteria</taxon>
        <taxon>Pseudomonadati</taxon>
        <taxon>Thermodesulfobacteriota</taxon>
        <taxon>Thermodesulfobacteria</taxon>
        <taxon>Thermodesulfobacteriales</taxon>
        <taxon>Thermodesulfobacteriaceae</taxon>
        <taxon>Thermosulfurimonas</taxon>
    </lineage>
</organism>